<dbReference type="GO" id="GO:0008824">
    <property type="term" value="F:cyanate hydratase activity"/>
    <property type="evidence" value="ECO:0007669"/>
    <property type="project" value="InterPro"/>
</dbReference>
<dbReference type="Gene3D" id="3.30.1160.10">
    <property type="entry name" value="Cyanate lyase, C-terminal domain"/>
    <property type="match status" value="1"/>
</dbReference>
<dbReference type="EMBL" id="CAJNOL010000241">
    <property type="protein sequence ID" value="CAF0955598.1"/>
    <property type="molecule type" value="Genomic_DNA"/>
</dbReference>
<dbReference type="Proteomes" id="UP000663854">
    <property type="component" value="Unassembled WGS sequence"/>
</dbReference>
<evidence type="ECO:0000313" key="3">
    <source>
        <dbReference type="EMBL" id="CAF0917969.1"/>
    </source>
</evidence>
<dbReference type="SUPFAM" id="SSF55234">
    <property type="entry name" value="Cyanase C-terminal domain"/>
    <property type="match status" value="1"/>
</dbReference>
<dbReference type="EMBL" id="CAJNOH010000162">
    <property type="protein sequence ID" value="CAF0917969.1"/>
    <property type="molecule type" value="Genomic_DNA"/>
</dbReference>
<dbReference type="NCBIfam" id="TIGR00673">
    <property type="entry name" value="cynS"/>
    <property type="match status" value="1"/>
</dbReference>
<sequence>MSSFFNSNYFQAILNLIGNRNSTISTLWGMFWQAFYALAGCVVGAVIFGNIGALIGTVIGAWLGFRAVNPYHSLISQLNQLNDHQKQNLTDEVRRTVGSSTVDNLLRYGMNSNGRQLIFDIIQRYLNNQQPQQRNTNPAALFYGQASFPDEKECQKLLDILHVNLSSAQMYELTHPPFKGSILPSLPSTDPLLYRFHEILLQYGVPMKEVIHEKFGDGIMSAVDFTVKVDKDETIKEAPRVNINMSGKFLPYKRW</sequence>
<dbReference type="Pfam" id="PF02560">
    <property type="entry name" value="Cyanate_lyase"/>
    <property type="match status" value="1"/>
</dbReference>
<dbReference type="InterPro" id="IPR036581">
    <property type="entry name" value="Cyanate_lyase_C_sf"/>
</dbReference>
<name>A0A814AW68_9BILA</name>
<keyword evidence="1" id="KW-0472">Membrane</keyword>
<feature type="domain" description="Cyanate lyase C-terminal" evidence="2">
    <location>
        <begin position="182"/>
        <end position="255"/>
    </location>
</feature>
<keyword evidence="1" id="KW-1133">Transmembrane helix</keyword>
<evidence type="ECO:0000313" key="5">
    <source>
        <dbReference type="EMBL" id="CAF0955598.1"/>
    </source>
</evidence>
<dbReference type="PANTHER" id="PTHR34186">
    <property type="entry name" value="CYANATE HYDRATASE"/>
    <property type="match status" value="1"/>
</dbReference>
<dbReference type="InterPro" id="IPR033369">
    <property type="entry name" value="C19orf12"/>
</dbReference>
<keyword evidence="7" id="KW-1185">Reference proteome</keyword>
<evidence type="ECO:0000259" key="2">
    <source>
        <dbReference type="SMART" id="SM01116"/>
    </source>
</evidence>
<gene>
    <name evidence="4" type="ORF">JXQ802_LOCUS11745</name>
    <name evidence="5" type="ORF">JXQ802_LOCUS11920</name>
    <name evidence="3" type="ORF">PYM288_LOCUS10371</name>
</gene>
<evidence type="ECO:0000256" key="1">
    <source>
        <dbReference type="SAM" id="Phobius"/>
    </source>
</evidence>
<evidence type="ECO:0000313" key="6">
    <source>
        <dbReference type="Proteomes" id="UP000663854"/>
    </source>
</evidence>
<organism evidence="3 6">
    <name type="scientific">Rotaria sordida</name>
    <dbReference type="NCBI Taxonomy" id="392033"/>
    <lineage>
        <taxon>Eukaryota</taxon>
        <taxon>Metazoa</taxon>
        <taxon>Spiralia</taxon>
        <taxon>Gnathifera</taxon>
        <taxon>Rotifera</taxon>
        <taxon>Eurotatoria</taxon>
        <taxon>Bdelloidea</taxon>
        <taxon>Philodinida</taxon>
        <taxon>Philodinidae</taxon>
        <taxon>Rotaria</taxon>
    </lineage>
</organism>
<dbReference type="SMART" id="SM01116">
    <property type="entry name" value="Cyanate_lyase"/>
    <property type="match status" value="1"/>
</dbReference>
<evidence type="ECO:0000313" key="7">
    <source>
        <dbReference type="Proteomes" id="UP000663870"/>
    </source>
</evidence>
<proteinExistence type="predicted"/>
<dbReference type="CDD" id="cd00559">
    <property type="entry name" value="Cyanase_C"/>
    <property type="match status" value="1"/>
</dbReference>
<evidence type="ECO:0000313" key="4">
    <source>
        <dbReference type="EMBL" id="CAF0952142.1"/>
    </source>
</evidence>
<dbReference type="EMBL" id="CAJNOL010000236">
    <property type="protein sequence ID" value="CAF0952142.1"/>
    <property type="molecule type" value="Genomic_DNA"/>
</dbReference>
<dbReference type="PANTHER" id="PTHR34186:SF2">
    <property type="entry name" value="CYANATE HYDRATASE"/>
    <property type="match status" value="1"/>
</dbReference>
<dbReference type="Proteomes" id="UP000663870">
    <property type="component" value="Unassembled WGS sequence"/>
</dbReference>
<keyword evidence="1" id="KW-0812">Transmembrane</keyword>
<dbReference type="Pfam" id="PF20721">
    <property type="entry name" value="C19orf12"/>
    <property type="match status" value="1"/>
</dbReference>
<accession>A0A814AW68</accession>
<comment type="caution">
    <text evidence="3">The sequence shown here is derived from an EMBL/GenBank/DDBJ whole genome shotgun (WGS) entry which is preliminary data.</text>
</comment>
<feature type="transmembrane region" description="Helical" evidence="1">
    <location>
        <begin position="35"/>
        <end position="65"/>
    </location>
</feature>
<dbReference type="AlphaFoldDB" id="A0A814AW68"/>
<protein>
    <recommendedName>
        <fullName evidence="2">Cyanate lyase C-terminal domain-containing protein</fullName>
    </recommendedName>
</protein>
<dbReference type="InterPro" id="IPR008076">
    <property type="entry name" value="Cyanase"/>
</dbReference>
<reference evidence="3" key="1">
    <citation type="submission" date="2021-02" db="EMBL/GenBank/DDBJ databases">
        <authorList>
            <person name="Nowell W R."/>
        </authorList>
    </citation>
    <scope>NUCLEOTIDE SEQUENCE</scope>
</reference>
<dbReference type="InterPro" id="IPR003712">
    <property type="entry name" value="Cyanate_lyase_C"/>
</dbReference>
<dbReference type="PRINTS" id="PR01693">
    <property type="entry name" value="CYANASE"/>
</dbReference>